<proteinExistence type="inferred from homology"/>
<reference evidence="5" key="1">
    <citation type="submission" date="2023-10" db="EMBL/GenBank/DDBJ databases">
        <authorList>
            <person name="Noh H."/>
        </authorList>
    </citation>
    <scope>NUCLEOTIDE SEQUENCE</scope>
    <source>
        <strain evidence="5">DUCC4014</strain>
    </source>
</reference>
<dbReference type="Proteomes" id="UP000827549">
    <property type="component" value="Chromosome 5"/>
</dbReference>
<dbReference type="PANTHER" id="PTHR31268:SF32">
    <property type="entry name" value="GALACTINOL--SUCROSE GALACTOSYLTRANSFERASE 2-RELATED"/>
    <property type="match status" value="1"/>
</dbReference>
<organism evidence="5 6">
    <name type="scientific">Vanrija pseudolonga</name>
    <dbReference type="NCBI Taxonomy" id="143232"/>
    <lineage>
        <taxon>Eukaryota</taxon>
        <taxon>Fungi</taxon>
        <taxon>Dikarya</taxon>
        <taxon>Basidiomycota</taxon>
        <taxon>Agaricomycotina</taxon>
        <taxon>Tremellomycetes</taxon>
        <taxon>Trichosporonales</taxon>
        <taxon>Trichosporonaceae</taxon>
        <taxon>Vanrija</taxon>
    </lineage>
</organism>
<dbReference type="GeneID" id="87810290"/>
<evidence type="ECO:0000313" key="5">
    <source>
        <dbReference type="EMBL" id="WOO83598.1"/>
    </source>
</evidence>
<evidence type="ECO:0000256" key="2">
    <source>
        <dbReference type="ARBA" id="ARBA00007240"/>
    </source>
</evidence>
<keyword evidence="3" id="KW-0119">Carbohydrate metabolism</keyword>
<dbReference type="EMBL" id="CP086718">
    <property type="protein sequence ID" value="WOO83598.1"/>
    <property type="molecule type" value="Genomic_DNA"/>
</dbReference>
<keyword evidence="5" id="KW-0808">Transferase</keyword>
<dbReference type="Gene3D" id="3.20.20.70">
    <property type="entry name" value="Aldolase class I"/>
    <property type="match status" value="1"/>
</dbReference>
<evidence type="ECO:0000256" key="3">
    <source>
        <dbReference type="ARBA" id="ARBA00023277"/>
    </source>
</evidence>
<dbReference type="InterPro" id="IPR013785">
    <property type="entry name" value="Aldolase_TIM"/>
</dbReference>
<keyword evidence="6" id="KW-1185">Reference proteome</keyword>
<dbReference type="GO" id="GO:0047274">
    <property type="term" value="F:galactinol-sucrose galactosyltransferase activity"/>
    <property type="evidence" value="ECO:0007669"/>
    <property type="project" value="UniProtKB-EC"/>
</dbReference>
<dbReference type="PANTHER" id="PTHR31268">
    <property type="match status" value="1"/>
</dbReference>
<comment type="catalytic activity">
    <reaction evidence="1">
        <text>Hydrolysis of terminal, non-reducing alpha-D-galactose residues in alpha-D-galactosides, including galactose oligosaccharides, galactomannans and galactolipids.</text>
        <dbReference type="EC" id="3.2.1.22"/>
    </reaction>
</comment>
<dbReference type="Pfam" id="PF05691">
    <property type="entry name" value="Raffinose_syn"/>
    <property type="match status" value="1"/>
</dbReference>
<accession>A0AAF0YB92</accession>
<keyword evidence="5" id="KW-0328">Glycosyltransferase</keyword>
<dbReference type="SUPFAM" id="SSF51445">
    <property type="entry name" value="(Trans)glycosidases"/>
    <property type="match status" value="1"/>
</dbReference>
<comment type="similarity">
    <text evidence="2">Belongs to the glycosyl hydrolases 36 family.</text>
</comment>
<dbReference type="InterPro" id="IPR008811">
    <property type="entry name" value="Glycosyl_hydrolases_36"/>
</dbReference>
<dbReference type="AlphaFoldDB" id="A0AAF0YB92"/>
<evidence type="ECO:0000313" key="6">
    <source>
        <dbReference type="Proteomes" id="UP000827549"/>
    </source>
</evidence>
<gene>
    <name evidence="5" type="primary">RFS6</name>
    <name evidence="5" type="ORF">LOC62_05G007116</name>
</gene>
<dbReference type="RefSeq" id="XP_062629624.1">
    <property type="nucleotide sequence ID" value="XM_062773640.1"/>
</dbReference>
<name>A0AAF0YB92_9TREE</name>
<dbReference type="InterPro" id="IPR017853">
    <property type="entry name" value="GH"/>
</dbReference>
<protein>
    <submittedName>
        <fullName evidence="5">Galactinol--sucrose galactosyltransferase 6</fullName>
    </submittedName>
</protein>
<sequence>MAAEPVNKRLMLFTVPPGEGHSTWDLDLEFDDAATGWAWCRTKPTWIEPVEFYSLQNLPDQSIHLLVFRSRPGYYVCIYPASSRGALCHLRKGAAPKALSCCVRAASTTEDAVGAVVVTSASTQASMLELVDTAVAVAREWANDGAVQPFTLPPPGPLDGVGFCTWTSLGEGKRPTMANVSALLDDLVRHDIPIQSFIIDDGWENQRTFIRVPAGEGTEENEGRGLWDFGSHPDLGEGGLAAMVGMIKTKLAAVDGVGATEVGVWMTLLGGYWEGIHPDSPLVHKYKCRPHRCSRHWWPGVANDPWSVDHFPGGSVDVWFPPPETADNFWRDYFTELKTQGITFIKVDNQALASALDGPANTLAGMSIWRSLVSAANEVFGPGRIIHCMAQSENTFGGEQGLGLATGGQRFVCRSSDDFGMIGNPDAHQLHILANILNATLLAELCHIPDADMFMTTKLAPIAHALLRALFPGPLLLTDKPGHHDTHLLWRLIGKDKTGTARVVRTERPVRPLARRLLDMSVRDHGNGTGLWGSVGTELGTILAVWNVRGNEHKQLFVADKIETEDVLDAVGDPRAEDYAIVRLNLQHGGVTAGAVIQLNEQESIAHVTLPYLSAAMFWLVPLSHQAFGSVAVLGLVDKFAGLTAATNVEYSDTSITLDLRYSGVLGLGITNLSRATSLVATVDGERVPVRRRVLPHLANGGELEVLDITVGAGTDSAATTKAPDLIAGEVWKVVFTFTRRQQ</sequence>
<evidence type="ECO:0000256" key="1">
    <source>
        <dbReference type="ARBA" id="ARBA00001255"/>
    </source>
</evidence>
<evidence type="ECO:0000256" key="4">
    <source>
        <dbReference type="ARBA" id="ARBA00049426"/>
    </source>
</evidence>
<dbReference type="GO" id="GO:0004557">
    <property type="term" value="F:alpha-galactosidase activity"/>
    <property type="evidence" value="ECO:0007669"/>
    <property type="project" value="UniProtKB-EC"/>
</dbReference>
<comment type="catalytic activity">
    <reaction evidence="4">
        <text>alpha-D-galactosyl-(1-&gt;3)-1D-myo-inositol + sucrose = raffinose + myo-inositol</text>
        <dbReference type="Rhea" id="RHEA:20161"/>
        <dbReference type="ChEBI" id="CHEBI:16634"/>
        <dbReference type="ChEBI" id="CHEBI:17268"/>
        <dbReference type="ChEBI" id="CHEBI:17505"/>
        <dbReference type="ChEBI" id="CHEBI:17992"/>
        <dbReference type="EC" id="2.4.1.82"/>
    </reaction>
</comment>